<dbReference type="Proteomes" id="UP001243286">
    <property type="component" value="Unassembled WGS sequence"/>
</dbReference>
<keyword evidence="1" id="KW-1133">Transmembrane helix</keyword>
<keyword evidence="1" id="KW-0472">Membrane</keyword>
<name>A0ABT6R646_9BACL</name>
<feature type="transmembrane region" description="Helical" evidence="1">
    <location>
        <begin position="7"/>
        <end position="25"/>
    </location>
</feature>
<evidence type="ECO:0000256" key="1">
    <source>
        <dbReference type="SAM" id="Phobius"/>
    </source>
</evidence>
<proteinExistence type="predicted"/>
<keyword evidence="3" id="KW-1185">Reference proteome</keyword>
<evidence type="ECO:0000313" key="2">
    <source>
        <dbReference type="EMBL" id="MDI3236438.1"/>
    </source>
</evidence>
<accession>A0ABT6R646</accession>
<keyword evidence="1" id="KW-0812">Transmembrane</keyword>
<comment type="caution">
    <text evidence="2">The sequence shown here is derived from an EMBL/GenBank/DDBJ whole genome shotgun (WGS) entry which is preliminary data.</text>
</comment>
<protein>
    <submittedName>
        <fullName evidence="2">Uncharacterized protein</fullName>
    </submittedName>
</protein>
<gene>
    <name evidence="2" type="ORF">QK289_15590</name>
</gene>
<reference evidence="2 3" key="1">
    <citation type="submission" date="2023-04" db="EMBL/GenBank/DDBJ databases">
        <title>Antarctic isolates genomes.</title>
        <authorList>
            <person name="Dimov S.G."/>
        </authorList>
    </citation>
    <scope>NUCLEOTIDE SEQUENCE [LARGE SCALE GENOMIC DNA]</scope>
    <source>
        <strain evidence="2 3">AL19</strain>
    </source>
</reference>
<dbReference type="EMBL" id="JASBQV010000041">
    <property type="protein sequence ID" value="MDI3236438.1"/>
    <property type="molecule type" value="Genomic_DNA"/>
</dbReference>
<dbReference type="RefSeq" id="WP_282357470.1">
    <property type="nucleotide sequence ID" value="NZ_JASBQV010000041.1"/>
</dbReference>
<organism evidence="2 3">
    <name type="scientific">Exiguobacterium antarcticum</name>
    <dbReference type="NCBI Taxonomy" id="132920"/>
    <lineage>
        <taxon>Bacteria</taxon>
        <taxon>Bacillati</taxon>
        <taxon>Bacillota</taxon>
        <taxon>Bacilli</taxon>
        <taxon>Bacillales</taxon>
        <taxon>Bacillales Family XII. Incertae Sedis</taxon>
        <taxon>Exiguobacterium</taxon>
    </lineage>
</organism>
<evidence type="ECO:0000313" key="3">
    <source>
        <dbReference type="Proteomes" id="UP001243286"/>
    </source>
</evidence>
<sequence length="116" mass="13463">MNYRTRIFTSISIVVVAAWLSFRGMYLLPQWANTAIYYFLIVSAVYMIVSIKKPQDTLRVTKLQGDGEEAAMYEVNGKIFTEEETIIWIANELEVSKKEASDFLKKVLKRDQDEEI</sequence>
<feature type="transmembrane region" description="Helical" evidence="1">
    <location>
        <begin position="31"/>
        <end position="49"/>
    </location>
</feature>